<dbReference type="PROSITE" id="PS00211">
    <property type="entry name" value="ABC_TRANSPORTER_1"/>
    <property type="match status" value="1"/>
</dbReference>
<dbReference type="InterPro" id="IPR003593">
    <property type="entry name" value="AAA+_ATPase"/>
</dbReference>
<accession>A0A2P7RNI8</accession>
<dbReference type="GO" id="GO:0005524">
    <property type="term" value="F:ATP binding"/>
    <property type="evidence" value="ECO:0007669"/>
    <property type="project" value="UniProtKB-KW"/>
</dbReference>
<dbReference type="AlphaFoldDB" id="A0A2P7RNI8"/>
<dbReference type="OrthoDB" id="9778870at2"/>
<evidence type="ECO:0000256" key="1">
    <source>
        <dbReference type="ARBA" id="ARBA00005417"/>
    </source>
</evidence>
<keyword evidence="2" id="KW-0813">Transport</keyword>
<dbReference type="Gene3D" id="3.40.50.300">
    <property type="entry name" value="P-loop containing nucleotide triphosphate hydrolases"/>
    <property type="match status" value="1"/>
</dbReference>
<evidence type="ECO:0000256" key="2">
    <source>
        <dbReference type="ARBA" id="ARBA00022448"/>
    </source>
</evidence>
<evidence type="ECO:0000256" key="3">
    <source>
        <dbReference type="ARBA" id="ARBA00022741"/>
    </source>
</evidence>
<gene>
    <name evidence="6" type="ORF">C7I84_27185</name>
</gene>
<comment type="caution">
    <text evidence="6">The sequence shown here is derived from an EMBL/GenBank/DDBJ whole genome shotgun (WGS) entry which is preliminary data.</text>
</comment>
<dbReference type="PANTHER" id="PTHR46743:SF2">
    <property type="entry name" value="TEICHOIC ACIDS EXPORT ATP-BINDING PROTEIN TAGH"/>
    <property type="match status" value="1"/>
</dbReference>
<dbReference type="GO" id="GO:0016020">
    <property type="term" value="C:membrane"/>
    <property type="evidence" value="ECO:0007669"/>
    <property type="project" value="InterPro"/>
</dbReference>
<dbReference type="EMBL" id="PXYK01000040">
    <property type="protein sequence ID" value="PSJ51760.1"/>
    <property type="molecule type" value="Genomic_DNA"/>
</dbReference>
<name>A0A2P7RNI8_9HYPH</name>
<dbReference type="Pfam" id="PF00005">
    <property type="entry name" value="ABC_tran"/>
    <property type="match status" value="1"/>
</dbReference>
<evidence type="ECO:0000313" key="7">
    <source>
        <dbReference type="Proteomes" id="UP000241229"/>
    </source>
</evidence>
<dbReference type="InterPro" id="IPR050683">
    <property type="entry name" value="Bact_Polysacc_Export_ATP-bd"/>
</dbReference>
<evidence type="ECO:0000313" key="6">
    <source>
        <dbReference type="EMBL" id="PSJ51760.1"/>
    </source>
</evidence>
<keyword evidence="3" id="KW-0547">Nucleotide-binding</keyword>
<evidence type="ECO:0000259" key="5">
    <source>
        <dbReference type="PROSITE" id="PS50893"/>
    </source>
</evidence>
<dbReference type="GO" id="GO:0016887">
    <property type="term" value="F:ATP hydrolysis activity"/>
    <property type="evidence" value="ECO:0007669"/>
    <property type="project" value="InterPro"/>
</dbReference>
<proteinExistence type="inferred from homology"/>
<reference evidence="6 7" key="1">
    <citation type="submission" date="2018-03" db="EMBL/GenBank/DDBJ databases">
        <title>The draft genome of Mesorhizobium sp. 6GN-30.</title>
        <authorList>
            <person name="Liu L."/>
            <person name="Li L."/>
            <person name="Wang T."/>
            <person name="Zhang X."/>
            <person name="Liang L."/>
        </authorList>
    </citation>
    <scope>NUCLEOTIDE SEQUENCE [LARGE SCALE GENOMIC DNA]</scope>
    <source>
        <strain evidence="6 7">6GN30</strain>
    </source>
</reference>
<keyword evidence="7" id="KW-1185">Reference proteome</keyword>
<dbReference type="InterPro" id="IPR017871">
    <property type="entry name" value="ABC_transporter-like_CS"/>
</dbReference>
<evidence type="ECO:0000256" key="4">
    <source>
        <dbReference type="ARBA" id="ARBA00022840"/>
    </source>
</evidence>
<dbReference type="SMART" id="SM00382">
    <property type="entry name" value="AAA"/>
    <property type="match status" value="1"/>
</dbReference>
<organism evidence="6 7">
    <name type="scientific">Kumtagia ephedrae</name>
    <dbReference type="NCBI Taxonomy" id="2116701"/>
    <lineage>
        <taxon>Bacteria</taxon>
        <taxon>Pseudomonadati</taxon>
        <taxon>Pseudomonadota</taxon>
        <taxon>Alphaproteobacteria</taxon>
        <taxon>Hyphomicrobiales</taxon>
        <taxon>Phyllobacteriaceae</taxon>
        <taxon>Kumtagia</taxon>
    </lineage>
</organism>
<dbReference type="SUPFAM" id="SSF52540">
    <property type="entry name" value="P-loop containing nucleoside triphosphate hydrolases"/>
    <property type="match status" value="1"/>
</dbReference>
<dbReference type="GO" id="GO:0140359">
    <property type="term" value="F:ABC-type transporter activity"/>
    <property type="evidence" value="ECO:0007669"/>
    <property type="project" value="InterPro"/>
</dbReference>
<dbReference type="InterPro" id="IPR015860">
    <property type="entry name" value="ABC_transpr_TagH-like"/>
</dbReference>
<dbReference type="InterPro" id="IPR003439">
    <property type="entry name" value="ABC_transporter-like_ATP-bd"/>
</dbReference>
<comment type="similarity">
    <text evidence="1">Belongs to the ABC transporter superfamily.</text>
</comment>
<protein>
    <submittedName>
        <fullName evidence="6">ABC transporter ATP-binding protein</fullName>
    </submittedName>
</protein>
<dbReference type="InterPro" id="IPR027417">
    <property type="entry name" value="P-loop_NTPase"/>
</dbReference>
<dbReference type="PROSITE" id="PS50893">
    <property type="entry name" value="ABC_TRANSPORTER_2"/>
    <property type="match status" value="1"/>
</dbReference>
<dbReference type="Proteomes" id="UP000241229">
    <property type="component" value="Unassembled WGS sequence"/>
</dbReference>
<dbReference type="PANTHER" id="PTHR46743">
    <property type="entry name" value="TEICHOIC ACIDS EXPORT ATP-BINDING PROTEIN TAGH"/>
    <property type="match status" value="1"/>
</dbReference>
<dbReference type="CDD" id="cd03220">
    <property type="entry name" value="ABC_KpsT_Wzt"/>
    <property type="match status" value="1"/>
</dbReference>
<feature type="domain" description="ABC transporter" evidence="5">
    <location>
        <begin position="2"/>
        <end position="219"/>
    </location>
</feature>
<keyword evidence="4 6" id="KW-0067">ATP-binding</keyword>
<sequence>MIHLENVCKSYPARMGRKSVINDVSIDFVPGRNTAIMGGNGAGKSTLMRLISGAEVPDSGKVERRASVSWPLGFRGGLHGSLTGRENLAFIARIYGRNYPDLLDFVEDFAEIGNYMQQPVRTYSSGMKARLSFGVSMAIQFDYYLIDEVIAVGDVSFKRKCKIVLSDRLKDSTVLLISHSTSIMKEFCQHGVVMENGRLLEFGSLNKAIKYYEASQGGA</sequence>
<dbReference type="RefSeq" id="WP_106775346.1">
    <property type="nucleotide sequence ID" value="NZ_PXYK01000040.1"/>
</dbReference>